<evidence type="ECO:0000256" key="1">
    <source>
        <dbReference type="SAM" id="Phobius"/>
    </source>
</evidence>
<keyword evidence="1" id="KW-1133">Transmembrane helix</keyword>
<organism evidence="2 3">
    <name type="scientific">Algoriphagus oliviformis</name>
    <dbReference type="NCBI Taxonomy" id="2811231"/>
    <lineage>
        <taxon>Bacteria</taxon>
        <taxon>Pseudomonadati</taxon>
        <taxon>Bacteroidota</taxon>
        <taxon>Cytophagia</taxon>
        <taxon>Cytophagales</taxon>
        <taxon>Cyclobacteriaceae</taxon>
        <taxon>Algoriphagus</taxon>
    </lineage>
</organism>
<feature type="transmembrane region" description="Helical" evidence="1">
    <location>
        <begin position="117"/>
        <end position="135"/>
    </location>
</feature>
<gene>
    <name evidence="2" type="ORF">J0A68_07365</name>
</gene>
<reference evidence="2 3" key="1">
    <citation type="submission" date="2021-03" db="EMBL/GenBank/DDBJ databases">
        <title>novel species isolated from a fishpond in China.</title>
        <authorList>
            <person name="Lu H."/>
            <person name="Cai Z."/>
        </authorList>
    </citation>
    <scope>NUCLEOTIDE SEQUENCE [LARGE SCALE GENOMIC DNA]</scope>
    <source>
        <strain evidence="2 3">H41</strain>
    </source>
</reference>
<dbReference type="EMBL" id="JAFKCT010000002">
    <property type="protein sequence ID" value="MBN7810767.1"/>
    <property type="molecule type" value="Genomic_DNA"/>
</dbReference>
<feature type="transmembrane region" description="Helical" evidence="1">
    <location>
        <begin position="179"/>
        <end position="194"/>
    </location>
</feature>
<feature type="transmembrane region" description="Helical" evidence="1">
    <location>
        <begin position="28"/>
        <end position="47"/>
    </location>
</feature>
<evidence type="ECO:0000313" key="2">
    <source>
        <dbReference type="EMBL" id="MBN7810767.1"/>
    </source>
</evidence>
<keyword evidence="1" id="KW-0812">Transmembrane</keyword>
<feature type="transmembrane region" description="Helical" evidence="1">
    <location>
        <begin position="54"/>
        <end position="72"/>
    </location>
</feature>
<accession>A0ABS3C1G2</accession>
<sequence length="412" mass="46819">MNIFWISVILFSAGYTFSSSIYPIAALFQGLQVLGLVGLMFSIFQLASFNQMSVYIQLLLPIYVIWQLYFLLRGDFEGLKYEDVKSLIFSGNYGVICSFVPLALLLPSTLPNVKKMFDAIFILLFLYLVFSVVLLSDLLNPDSLDAFSREALETSVKFLAFPAGLILLTFDLHTNKRRLFALAVFAVSILLAIVRARRGVLLMDGIVGIFAFTFFFFNTSKKIGWVLAIVYLLILGYQFYMIEYSFAKINFLGNLFEKGLENTRTYVEECFYASMSTMDWIVGKGYNQGYQCPGIDESVFANGVRRVIETDYLQLILTGGLVNLFLILAMILPAVFLGFFQSSNLFCKKAATWIMIWIFFLYPSNGYTFSLFHISMWLMVGLCYSGKFRNLSDQAIINYFTKDIKINTSGKA</sequence>
<feature type="transmembrane region" description="Helical" evidence="1">
    <location>
        <begin position="312"/>
        <end position="339"/>
    </location>
</feature>
<feature type="transmembrane region" description="Helical" evidence="1">
    <location>
        <begin position="84"/>
        <end position="105"/>
    </location>
</feature>
<feature type="transmembrane region" description="Helical" evidence="1">
    <location>
        <begin position="224"/>
        <end position="242"/>
    </location>
</feature>
<comment type="caution">
    <text evidence="2">The sequence shown here is derived from an EMBL/GenBank/DDBJ whole genome shotgun (WGS) entry which is preliminary data.</text>
</comment>
<name>A0ABS3C1G2_9BACT</name>
<dbReference type="Proteomes" id="UP000664317">
    <property type="component" value="Unassembled WGS sequence"/>
</dbReference>
<keyword evidence="1" id="KW-0472">Membrane</keyword>
<keyword evidence="3" id="KW-1185">Reference proteome</keyword>
<protein>
    <recommendedName>
        <fullName evidence="4">O-Antigen ligase</fullName>
    </recommendedName>
</protein>
<feature type="transmembrane region" description="Helical" evidence="1">
    <location>
        <begin position="155"/>
        <end position="172"/>
    </location>
</feature>
<dbReference type="RefSeq" id="WP_206577540.1">
    <property type="nucleotide sequence ID" value="NZ_JAFKCT010000002.1"/>
</dbReference>
<feature type="transmembrane region" description="Helical" evidence="1">
    <location>
        <begin position="200"/>
        <end position="217"/>
    </location>
</feature>
<evidence type="ECO:0000313" key="3">
    <source>
        <dbReference type="Proteomes" id="UP000664317"/>
    </source>
</evidence>
<evidence type="ECO:0008006" key="4">
    <source>
        <dbReference type="Google" id="ProtNLM"/>
    </source>
</evidence>
<proteinExistence type="predicted"/>